<dbReference type="KEGG" id="tab:CIG75_11135"/>
<dbReference type="Pfam" id="PF01381">
    <property type="entry name" value="HTH_3"/>
    <property type="match status" value="1"/>
</dbReference>
<proteinExistence type="predicted"/>
<dbReference type="InterPro" id="IPR011990">
    <property type="entry name" value="TPR-like_helical_dom_sf"/>
</dbReference>
<dbReference type="GO" id="GO:0003677">
    <property type="term" value="F:DNA binding"/>
    <property type="evidence" value="ECO:0007669"/>
    <property type="project" value="InterPro"/>
</dbReference>
<dbReference type="SUPFAM" id="SSF47413">
    <property type="entry name" value="lambda repressor-like DNA-binding domains"/>
    <property type="match status" value="1"/>
</dbReference>
<dbReference type="InterPro" id="IPR053163">
    <property type="entry name" value="HTH-type_regulator_Rgg"/>
</dbReference>
<dbReference type="OrthoDB" id="1150409at2"/>
<organism evidence="2 3">
    <name type="scientific">Tumebacillus algifaecis</name>
    <dbReference type="NCBI Taxonomy" id="1214604"/>
    <lineage>
        <taxon>Bacteria</taxon>
        <taxon>Bacillati</taxon>
        <taxon>Bacillota</taxon>
        <taxon>Bacilli</taxon>
        <taxon>Bacillales</taxon>
        <taxon>Alicyclobacillaceae</taxon>
        <taxon>Tumebacillus</taxon>
    </lineage>
</organism>
<dbReference type="SMART" id="SM00530">
    <property type="entry name" value="HTH_XRE"/>
    <property type="match status" value="1"/>
</dbReference>
<sequence>MKMMTSLGQRIRELRVKKGMTQIGLADGICTPSMISQIESDRTTPSYKILFGIAEKLGVPLDFLLKDVELDLADITKYKMAKGLVRAKEYGLAITQLQELLDSTDQQIPKMDVQVELAFSLLQVGRAAEAMSFLNEVQGLAILRQDGELLSKVYLHMGLDALKKSEYSISLYHTERALEELKKIELPDPALQAKVLVQLANVHEKTGQVNKAAECWNAALQVVEAEDRGKMMLKLADAYYRQKNYLKADEYATKATILLEEEENTRHNQDWKRRAVLLKRDRIDWRASVQELLAMTNHCEGAKVGELYADIATILLTNEAIDEACEYAEKARMSLPELHPCMGRVHQLLALIFFEREDDQKGQAHLDRALALFEQYGMTSELEEGTRKLCRLLNRQGKYEESARRWEQLHDYLMGDLQKRGIAL</sequence>
<evidence type="ECO:0000259" key="1">
    <source>
        <dbReference type="PROSITE" id="PS50943"/>
    </source>
</evidence>
<dbReference type="InterPro" id="IPR010982">
    <property type="entry name" value="Lambda_DNA-bd_dom_sf"/>
</dbReference>
<evidence type="ECO:0000313" key="2">
    <source>
        <dbReference type="EMBL" id="ASS75476.1"/>
    </source>
</evidence>
<dbReference type="EMBL" id="CP022657">
    <property type="protein sequence ID" value="ASS75476.1"/>
    <property type="molecule type" value="Genomic_DNA"/>
</dbReference>
<reference evidence="2 3" key="1">
    <citation type="journal article" date="2015" name="Int. J. Syst. Evol. Microbiol.">
        <title>Tumebacillus algifaecis sp. nov., isolated from decomposing algal scum.</title>
        <authorList>
            <person name="Wu Y.F."/>
            <person name="Zhang B."/>
            <person name="Xing P."/>
            <person name="Wu Q.L."/>
            <person name="Liu S.J."/>
        </authorList>
    </citation>
    <scope>NUCLEOTIDE SEQUENCE [LARGE SCALE GENOMIC DNA]</scope>
    <source>
        <strain evidence="2 3">THMBR28</strain>
    </source>
</reference>
<gene>
    <name evidence="2" type="ORF">CIG75_11135</name>
</gene>
<protein>
    <recommendedName>
        <fullName evidence="1">HTH cro/C1-type domain-containing protein</fullName>
    </recommendedName>
</protein>
<accession>A0A223D286</accession>
<name>A0A223D286_9BACL</name>
<dbReference type="InterPro" id="IPR001387">
    <property type="entry name" value="Cro/C1-type_HTH"/>
</dbReference>
<dbReference type="PANTHER" id="PTHR37038">
    <property type="entry name" value="TRANSCRIPTIONAL REGULATOR-RELATED"/>
    <property type="match status" value="1"/>
</dbReference>
<dbReference type="Gene3D" id="1.25.40.10">
    <property type="entry name" value="Tetratricopeptide repeat domain"/>
    <property type="match status" value="2"/>
</dbReference>
<keyword evidence="3" id="KW-1185">Reference proteome</keyword>
<dbReference type="SUPFAM" id="SSF48452">
    <property type="entry name" value="TPR-like"/>
    <property type="match status" value="2"/>
</dbReference>
<dbReference type="Proteomes" id="UP000214688">
    <property type="component" value="Chromosome"/>
</dbReference>
<dbReference type="PROSITE" id="PS50943">
    <property type="entry name" value="HTH_CROC1"/>
    <property type="match status" value="1"/>
</dbReference>
<feature type="domain" description="HTH cro/C1-type" evidence="1">
    <location>
        <begin position="11"/>
        <end position="64"/>
    </location>
</feature>
<dbReference type="PANTHER" id="PTHR37038:SF14">
    <property type="entry name" value="TRANSCRIPTIONAL ACTIVATOR"/>
    <property type="match status" value="1"/>
</dbReference>
<dbReference type="AlphaFoldDB" id="A0A223D286"/>
<evidence type="ECO:0000313" key="3">
    <source>
        <dbReference type="Proteomes" id="UP000214688"/>
    </source>
</evidence>
<dbReference type="InterPro" id="IPR019734">
    <property type="entry name" value="TPR_rpt"/>
</dbReference>
<dbReference type="SMART" id="SM00028">
    <property type="entry name" value="TPR"/>
    <property type="match status" value="5"/>
</dbReference>
<dbReference type="CDD" id="cd00093">
    <property type="entry name" value="HTH_XRE"/>
    <property type="match status" value="1"/>
</dbReference>